<evidence type="ECO:0000313" key="1">
    <source>
        <dbReference type="EMBL" id="CAF4282725.1"/>
    </source>
</evidence>
<reference evidence="1" key="1">
    <citation type="submission" date="2021-02" db="EMBL/GenBank/DDBJ databases">
        <authorList>
            <person name="Nowell W R."/>
        </authorList>
    </citation>
    <scope>NUCLEOTIDE SEQUENCE</scope>
</reference>
<comment type="caution">
    <text evidence="1">The sequence shown here is derived from an EMBL/GenBank/DDBJ whole genome shotgun (WGS) entry which is preliminary data.</text>
</comment>
<protein>
    <submittedName>
        <fullName evidence="1">Uncharacterized protein</fullName>
    </submittedName>
</protein>
<evidence type="ECO:0000313" key="2">
    <source>
        <dbReference type="Proteomes" id="UP000663842"/>
    </source>
</evidence>
<dbReference type="Proteomes" id="UP000663842">
    <property type="component" value="Unassembled WGS sequence"/>
</dbReference>
<organism evidence="1 2">
    <name type="scientific">Rotaria magnacalcarata</name>
    <dbReference type="NCBI Taxonomy" id="392030"/>
    <lineage>
        <taxon>Eukaryota</taxon>
        <taxon>Metazoa</taxon>
        <taxon>Spiralia</taxon>
        <taxon>Gnathifera</taxon>
        <taxon>Rotifera</taxon>
        <taxon>Eurotatoria</taxon>
        <taxon>Bdelloidea</taxon>
        <taxon>Philodinida</taxon>
        <taxon>Philodinidae</taxon>
        <taxon>Rotaria</taxon>
    </lineage>
</organism>
<name>A0A820GYG3_9BILA</name>
<sequence length="384" mass="43722">MYRFSYKVNQRRRIRQLKRQSIKQIIVSNNESCDNDYNGESNEELLQTQHQQQQPYEETSYMSINNQNDLFPSNIYHLDDDINWISEDEVKSKQCTPAEQDGFVLVESGSRKYTGFVFETGDFDVCNKAADVLSQKQHEDIESDYELGKENNSPSVISLNVSDVPLLISTNRNTNESNLHSPQHVVYNSIGMNHAVTPIRRNTRGDKSKIKKMLANDSNEFHSINNRNTNTTNAAATATSTTTTSSICYIDPPVLSSSPSRNNNDSVVVSGTSLSKSLLNAEIFKENKDEPGIDLIKIPGTKGKANLYVTQLIQIMYTMEQLVALQPADTYNDYKYKLIQDAVRIKFKISDEQFDQLFSEWLREVFLAKRRVTVAKLKPIKDSD</sequence>
<proteinExistence type="predicted"/>
<accession>A0A820GYG3</accession>
<dbReference type="AlphaFoldDB" id="A0A820GYG3"/>
<dbReference type="EMBL" id="CAJOBF010009881">
    <property type="protein sequence ID" value="CAF4282725.1"/>
    <property type="molecule type" value="Genomic_DNA"/>
</dbReference>
<gene>
    <name evidence="1" type="ORF">UXM345_LOCUS32433</name>
</gene>